<evidence type="ECO:0000313" key="13">
    <source>
        <dbReference type="Proteomes" id="UP000019109"/>
    </source>
</evidence>
<dbReference type="PROSITE" id="PS51755">
    <property type="entry name" value="OMPR_PHOB"/>
    <property type="match status" value="1"/>
</dbReference>
<dbReference type="RefSeq" id="WP_038287918.1">
    <property type="nucleotide sequence ID" value="NZ_BAVR01000012.1"/>
</dbReference>
<dbReference type="Pfam" id="PF00486">
    <property type="entry name" value="Trans_reg_C"/>
    <property type="match status" value="1"/>
</dbReference>
<evidence type="ECO:0000313" key="12">
    <source>
        <dbReference type="EMBL" id="GAE87993.1"/>
    </source>
</evidence>
<sequence>MDNRILLVEDDEDLVRGISYTLEKEGYIVDNASNLTEALNKMNTKKYNLILLDVMLPDGNGYDLCKKIRENSSVPIIFITACSEELDIIMGLDLGGDDYIVKPFKVRELLSRIRAVLRRNTTLPEHTSRNTIISGEIKIDLIERRLWKNNEEIILTPTEFKIIAYLAQNPLMNLDRSRILSKLSSTGDEYIDDNTLNVYIRRIRTKIEDNPSQPKYIVTVRGFGYRWVQECTGKESEKHV</sequence>
<gene>
    <name evidence="12" type="ORF">JCM21531_1406</name>
</gene>
<comment type="function">
    <text evidence="7">May play the central regulatory role in sporulation. It may be an element of the effector pathway responsible for the activation of sporulation genes in response to nutritional stress. Spo0A may act in concert with spo0H (a sigma factor) to control the expression of some genes that are critical to the sporulation process.</text>
</comment>
<evidence type="ECO:0000256" key="5">
    <source>
        <dbReference type="ARBA" id="ARBA00023125"/>
    </source>
</evidence>
<name>W4V5C4_9FIRM</name>
<dbReference type="InterPro" id="IPR016032">
    <property type="entry name" value="Sig_transdc_resp-reg_C-effctor"/>
</dbReference>
<dbReference type="SMART" id="SM00448">
    <property type="entry name" value="REC"/>
    <property type="match status" value="1"/>
</dbReference>
<dbReference type="FunFam" id="3.40.50.2300:FF:000001">
    <property type="entry name" value="DNA-binding response regulator PhoB"/>
    <property type="match status" value="1"/>
</dbReference>
<dbReference type="Proteomes" id="UP000019109">
    <property type="component" value="Unassembled WGS sequence"/>
</dbReference>
<evidence type="ECO:0000256" key="2">
    <source>
        <dbReference type="ARBA" id="ARBA00022553"/>
    </source>
</evidence>
<evidence type="ECO:0000256" key="6">
    <source>
        <dbReference type="ARBA" id="ARBA00023163"/>
    </source>
</evidence>
<dbReference type="CDD" id="cd00383">
    <property type="entry name" value="trans_reg_C"/>
    <property type="match status" value="1"/>
</dbReference>
<dbReference type="SUPFAM" id="SSF52172">
    <property type="entry name" value="CheY-like"/>
    <property type="match status" value="1"/>
</dbReference>
<evidence type="ECO:0000256" key="1">
    <source>
        <dbReference type="ARBA" id="ARBA00018672"/>
    </source>
</evidence>
<evidence type="ECO:0000256" key="9">
    <source>
        <dbReference type="PROSITE-ProRule" id="PRU01091"/>
    </source>
</evidence>
<evidence type="ECO:0000259" key="10">
    <source>
        <dbReference type="PROSITE" id="PS50110"/>
    </source>
</evidence>
<dbReference type="Gene3D" id="6.10.250.690">
    <property type="match status" value="1"/>
</dbReference>
<dbReference type="InterPro" id="IPR001789">
    <property type="entry name" value="Sig_transdc_resp-reg_receiver"/>
</dbReference>
<dbReference type="EMBL" id="BAVR01000012">
    <property type="protein sequence ID" value="GAE87993.1"/>
    <property type="molecule type" value="Genomic_DNA"/>
</dbReference>
<reference evidence="12" key="1">
    <citation type="journal article" date="2014" name="Genome Announc.">
        <title>Draft Genome Sequence of Clostridium straminisolvens Strain JCM 21531T, Isolated from a Cellulose-Degrading Bacterial Community.</title>
        <authorList>
            <person name="Yuki M."/>
            <person name="Oshima K."/>
            <person name="Suda W."/>
            <person name="Sakamoto M."/>
            <person name="Kitamura K."/>
            <person name="Iida T."/>
            <person name="Hattori M."/>
            <person name="Ohkuma M."/>
        </authorList>
    </citation>
    <scope>NUCLEOTIDE SEQUENCE [LARGE SCALE GENOMIC DNA]</scope>
    <source>
        <strain evidence="12">JCM 21531</strain>
    </source>
</reference>
<comment type="caution">
    <text evidence="12">The sequence shown here is derived from an EMBL/GenBank/DDBJ whole genome shotgun (WGS) entry which is preliminary data.</text>
</comment>
<dbReference type="PANTHER" id="PTHR48111">
    <property type="entry name" value="REGULATOR OF RPOS"/>
    <property type="match status" value="1"/>
</dbReference>
<dbReference type="STRING" id="1294263.JCM21531_1406"/>
<keyword evidence="4" id="KW-0805">Transcription regulation</keyword>
<dbReference type="GO" id="GO:0000976">
    <property type="term" value="F:transcription cis-regulatory region binding"/>
    <property type="evidence" value="ECO:0007669"/>
    <property type="project" value="TreeGrafter"/>
</dbReference>
<feature type="domain" description="OmpR/PhoB-type" evidence="11">
    <location>
        <begin position="129"/>
        <end position="229"/>
    </location>
</feature>
<dbReference type="SMART" id="SM00862">
    <property type="entry name" value="Trans_reg_C"/>
    <property type="match status" value="1"/>
</dbReference>
<protein>
    <recommendedName>
        <fullName evidence="1">Stage 0 sporulation protein A homolog</fullName>
    </recommendedName>
</protein>
<keyword evidence="3" id="KW-0902">Two-component regulatory system</keyword>
<proteinExistence type="predicted"/>
<evidence type="ECO:0000256" key="3">
    <source>
        <dbReference type="ARBA" id="ARBA00023012"/>
    </source>
</evidence>
<accession>W4V5C4</accession>
<keyword evidence="5 9" id="KW-0238">DNA-binding</keyword>
<evidence type="ECO:0000256" key="4">
    <source>
        <dbReference type="ARBA" id="ARBA00023015"/>
    </source>
</evidence>
<keyword evidence="13" id="KW-1185">Reference proteome</keyword>
<feature type="modified residue" description="4-aspartylphosphate" evidence="8">
    <location>
        <position position="53"/>
    </location>
</feature>
<dbReference type="SUPFAM" id="SSF46894">
    <property type="entry name" value="C-terminal effector domain of the bipartite response regulators"/>
    <property type="match status" value="1"/>
</dbReference>
<feature type="domain" description="Response regulatory" evidence="10">
    <location>
        <begin position="4"/>
        <end position="117"/>
    </location>
</feature>
<evidence type="ECO:0000256" key="8">
    <source>
        <dbReference type="PROSITE-ProRule" id="PRU00169"/>
    </source>
</evidence>
<dbReference type="InterPro" id="IPR001867">
    <property type="entry name" value="OmpR/PhoB-type_DNA-bd"/>
</dbReference>
<dbReference type="Gene3D" id="3.40.50.2300">
    <property type="match status" value="1"/>
</dbReference>
<dbReference type="InterPro" id="IPR039420">
    <property type="entry name" value="WalR-like"/>
</dbReference>
<dbReference type="PANTHER" id="PTHR48111:SF73">
    <property type="entry name" value="ALKALINE PHOSPHATASE SYNTHESIS TRANSCRIPTIONAL REGULATORY PROTEIN PHOP"/>
    <property type="match status" value="1"/>
</dbReference>
<organism evidence="12 13">
    <name type="scientific">Acetivibrio straminisolvens JCM 21531</name>
    <dbReference type="NCBI Taxonomy" id="1294263"/>
    <lineage>
        <taxon>Bacteria</taxon>
        <taxon>Bacillati</taxon>
        <taxon>Bacillota</taxon>
        <taxon>Clostridia</taxon>
        <taxon>Eubacteriales</taxon>
        <taxon>Oscillospiraceae</taxon>
        <taxon>Acetivibrio</taxon>
    </lineage>
</organism>
<dbReference type="Pfam" id="PF00072">
    <property type="entry name" value="Response_reg"/>
    <property type="match status" value="1"/>
</dbReference>
<dbReference type="Gene3D" id="1.10.10.10">
    <property type="entry name" value="Winged helix-like DNA-binding domain superfamily/Winged helix DNA-binding domain"/>
    <property type="match status" value="1"/>
</dbReference>
<dbReference type="GO" id="GO:0000156">
    <property type="term" value="F:phosphorelay response regulator activity"/>
    <property type="evidence" value="ECO:0007669"/>
    <property type="project" value="TreeGrafter"/>
</dbReference>
<dbReference type="InterPro" id="IPR011006">
    <property type="entry name" value="CheY-like_superfamily"/>
</dbReference>
<dbReference type="GO" id="GO:0032993">
    <property type="term" value="C:protein-DNA complex"/>
    <property type="evidence" value="ECO:0007669"/>
    <property type="project" value="TreeGrafter"/>
</dbReference>
<evidence type="ECO:0000259" key="11">
    <source>
        <dbReference type="PROSITE" id="PS51755"/>
    </source>
</evidence>
<dbReference type="GO" id="GO:0006355">
    <property type="term" value="P:regulation of DNA-templated transcription"/>
    <property type="evidence" value="ECO:0007669"/>
    <property type="project" value="InterPro"/>
</dbReference>
<feature type="DNA-binding region" description="OmpR/PhoB-type" evidence="9">
    <location>
        <begin position="129"/>
        <end position="229"/>
    </location>
</feature>
<keyword evidence="2 8" id="KW-0597">Phosphoprotein</keyword>
<evidence type="ECO:0000256" key="7">
    <source>
        <dbReference type="ARBA" id="ARBA00024867"/>
    </source>
</evidence>
<dbReference type="PROSITE" id="PS50110">
    <property type="entry name" value="RESPONSE_REGULATORY"/>
    <property type="match status" value="1"/>
</dbReference>
<dbReference type="InterPro" id="IPR036388">
    <property type="entry name" value="WH-like_DNA-bd_sf"/>
</dbReference>
<dbReference type="GO" id="GO:0005829">
    <property type="term" value="C:cytosol"/>
    <property type="evidence" value="ECO:0007669"/>
    <property type="project" value="TreeGrafter"/>
</dbReference>
<dbReference type="AlphaFoldDB" id="W4V5C4"/>
<keyword evidence="6" id="KW-0804">Transcription</keyword>